<evidence type="ECO:0000313" key="3">
    <source>
        <dbReference type="EMBL" id="MBE9463861.1"/>
    </source>
</evidence>
<dbReference type="SUPFAM" id="SSF51905">
    <property type="entry name" value="FAD/NAD(P)-binding domain"/>
    <property type="match status" value="1"/>
</dbReference>
<organism evidence="3 4">
    <name type="scientific">Dyadobacter subterraneus</name>
    <dbReference type="NCBI Taxonomy" id="2773304"/>
    <lineage>
        <taxon>Bacteria</taxon>
        <taxon>Pseudomonadati</taxon>
        <taxon>Bacteroidota</taxon>
        <taxon>Cytophagia</taxon>
        <taxon>Cytophagales</taxon>
        <taxon>Spirosomataceae</taxon>
        <taxon>Dyadobacter</taxon>
    </lineage>
</organism>
<gene>
    <name evidence="3" type="ORF">IEE83_18410</name>
</gene>
<dbReference type="InterPro" id="IPR038732">
    <property type="entry name" value="HpyO/CreE_NAD-binding"/>
</dbReference>
<keyword evidence="1" id="KW-0812">Transmembrane</keyword>
<dbReference type="Proteomes" id="UP000634134">
    <property type="component" value="Unassembled WGS sequence"/>
</dbReference>
<dbReference type="Pfam" id="PF13454">
    <property type="entry name" value="NAD_binding_9"/>
    <property type="match status" value="1"/>
</dbReference>
<keyword evidence="1" id="KW-1133">Transmembrane helix</keyword>
<dbReference type="RefSeq" id="WP_194121963.1">
    <property type="nucleotide sequence ID" value="NZ_JACYGY010000001.1"/>
</dbReference>
<dbReference type="Gene3D" id="3.50.50.60">
    <property type="entry name" value="FAD/NAD(P)-binding domain"/>
    <property type="match status" value="1"/>
</dbReference>
<dbReference type="EMBL" id="JACYGY010000001">
    <property type="protein sequence ID" value="MBE9463861.1"/>
    <property type="molecule type" value="Genomic_DNA"/>
</dbReference>
<sequence>MNSTNITIIGGGACGISLFIELFLQLRIAGIHQDISISIIEENEQVGKGLAFGTRQPGHILNTQAQLMGIHHAEPTHFSDWLKEHNIRVENEVVDNQGQDEAFTTRRLYGDYLQEQFDYYFELAKKEGMKVTLLQASAIELSQLSNTFQIKLSDGNAINCKYLVLALGTPVSNLYGELLEYKNYFDSPWPSSKIIESLPKDKPVAILGSSLSAIDALMTLADNDHKGKITFYSLDGLLPRVQVEKPEPYECQYLTLSNIHKIQRTKLRSPFVSELFRLFIKEAEHFSGKKIDWEKVARKEKSAQQCLKEDIAISKAGGDALINIPYALRYESSPIWNLLDEPAKMKFKKWLGNYWAINRHCMPMVNALRIEKLFNSGQLDVVSALDDVSYDKSNQNFILSYQNKSDKFEYLINATGPAAAVKDMKSDLIQNLAQSGLIEPEKTGGVKINTETMQLIQKGKSVPNFYALGHLANGRLLDVNAVWFNVKTIGNLSHHLIHTILSENTI</sequence>
<accession>A0ABR9WG17</accession>
<evidence type="ECO:0000259" key="2">
    <source>
        <dbReference type="Pfam" id="PF13454"/>
    </source>
</evidence>
<comment type="caution">
    <text evidence="3">The sequence shown here is derived from an EMBL/GenBank/DDBJ whole genome shotgun (WGS) entry which is preliminary data.</text>
</comment>
<keyword evidence="4" id="KW-1185">Reference proteome</keyword>
<proteinExistence type="predicted"/>
<dbReference type="PANTHER" id="PTHR40254:SF1">
    <property type="entry name" value="BLR0577 PROTEIN"/>
    <property type="match status" value="1"/>
</dbReference>
<feature type="transmembrane region" description="Helical" evidence="1">
    <location>
        <begin position="6"/>
        <end position="24"/>
    </location>
</feature>
<evidence type="ECO:0000313" key="4">
    <source>
        <dbReference type="Proteomes" id="UP000634134"/>
    </source>
</evidence>
<reference evidence="4" key="1">
    <citation type="submission" date="2023-07" db="EMBL/GenBank/DDBJ databases">
        <title>Dyadobacter sp. nov 'subterranea' isolated from contaminted grondwater.</title>
        <authorList>
            <person name="Szabo I."/>
            <person name="Al-Omari J."/>
            <person name="Szerdahelyi S.G."/>
            <person name="Rado J."/>
        </authorList>
    </citation>
    <scope>NUCLEOTIDE SEQUENCE [LARGE SCALE GENOMIC DNA]</scope>
    <source>
        <strain evidence="4">UP-52</strain>
    </source>
</reference>
<dbReference type="PANTHER" id="PTHR40254">
    <property type="entry name" value="BLR0577 PROTEIN"/>
    <property type="match status" value="1"/>
</dbReference>
<evidence type="ECO:0000256" key="1">
    <source>
        <dbReference type="SAM" id="Phobius"/>
    </source>
</evidence>
<keyword evidence="1" id="KW-0472">Membrane</keyword>
<feature type="domain" description="FAD-dependent urate hydroxylase HpyO/Asp monooxygenase CreE-like FAD/NAD(P)-binding" evidence="2">
    <location>
        <begin position="8"/>
        <end position="169"/>
    </location>
</feature>
<protein>
    <submittedName>
        <fullName evidence="3">FAD/NAD(P)-binding protein</fullName>
    </submittedName>
</protein>
<name>A0ABR9WG17_9BACT</name>
<dbReference type="InterPro" id="IPR052189">
    <property type="entry name" value="L-asp_N-monooxygenase_NS-form"/>
</dbReference>
<dbReference type="InterPro" id="IPR036188">
    <property type="entry name" value="FAD/NAD-bd_sf"/>
</dbReference>